<evidence type="ECO:0000259" key="4">
    <source>
        <dbReference type="PROSITE" id="PS50018"/>
    </source>
</evidence>
<evidence type="ECO:0000313" key="5">
    <source>
        <dbReference type="EMBL" id="KAL2914535.1"/>
    </source>
</evidence>
<name>A0ABR4N4T6_9FUNG</name>
<gene>
    <name evidence="5" type="primary">IRA2</name>
    <name evidence="5" type="ORF">HK105_205885</name>
</gene>
<feature type="compositionally biased region" description="Low complexity" evidence="3">
    <location>
        <begin position="1056"/>
        <end position="1086"/>
    </location>
</feature>
<keyword evidence="1" id="KW-0343">GTPase activation</keyword>
<dbReference type="Gene3D" id="2.30.29.30">
    <property type="entry name" value="Pleckstrin-homology domain (PH domain)/Phosphotyrosine-binding domain (PTB)"/>
    <property type="match status" value="1"/>
</dbReference>
<dbReference type="InterPro" id="IPR023152">
    <property type="entry name" value="RasGAP_CS"/>
</dbReference>
<dbReference type="InterPro" id="IPR039360">
    <property type="entry name" value="Ras_GTPase"/>
</dbReference>
<dbReference type="Pfam" id="PF00616">
    <property type="entry name" value="RasGAP"/>
    <property type="match status" value="1"/>
</dbReference>
<comment type="caution">
    <text evidence="5">The sequence shown here is derived from an EMBL/GenBank/DDBJ whole genome shotgun (WGS) entry which is preliminary data.</text>
</comment>
<keyword evidence="2" id="KW-0597">Phosphoprotein</keyword>
<dbReference type="InterPro" id="IPR001251">
    <property type="entry name" value="CRAL-TRIO_dom"/>
</dbReference>
<feature type="region of interest" description="Disordered" evidence="3">
    <location>
        <begin position="1051"/>
        <end position="1146"/>
    </location>
</feature>
<feature type="compositionally biased region" description="Polar residues" evidence="3">
    <location>
        <begin position="991"/>
        <end position="1006"/>
    </location>
</feature>
<dbReference type="SMART" id="SM00323">
    <property type="entry name" value="RasGAP"/>
    <property type="match status" value="1"/>
</dbReference>
<dbReference type="PANTHER" id="PTHR10194:SF142">
    <property type="entry name" value="NEUROFIBROMIN"/>
    <property type="match status" value="1"/>
</dbReference>
<feature type="compositionally biased region" description="Polar residues" evidence="3">
    <location>
        <begin position="1087"/>
        <end position="1112"/>
    </location>
</feature>
<keyword evidence="6" id="KW-1185">Reference proteome</keyword>
<dbReference type="PROSITE" id="PS00509">
    <property type="entry name" value="RAS_GTPASE_ACTIV_1"/>
    <property type="match status" value="1"/>
</dbReference>
<dbReference type="InterPro" id="IPR036865">
    <property type="entry name" value="CRAL-TRIO_dom_sf"/>
</dbReference>
<evidence type="ECO:0000313" key="6">
    <source>
        <dbReference type="Proteomes" id="UP001527925"/>
    </source>
</evidence>
<accession>A0ABR4N4T6</accession>
<feature type="region of interest" description="Disordered" evidence="3">
    <location>
        <begin position="1899"/>
        <end position="1918"/>
    </location>
</feature>
<dbReference type="InterPro" id="IPR001936">
    <property type="entry name" value="RasGAP_dom"/>
</dbReference>
<proteinExistence type="predicted"/>
<evidence type="ECO:0000256" key="1">
    <source>
        <dbReference type="ARBA" id="ARBA00022468"/>
    </source>
</evidence>
<dbReference type="Gene3D" id="3.40.525.10">
    <property type="entry name" value="CRAL-TRIO lipid binding domain"/>
    <property type="match status" value="1"/>
</dbReference>
<feature type="region of interest" description="Disordered" evidence="3">
    <location>
        <begin position="1379"/>
        <end position="1400"/>
    </location>
</feature>
<evidence type="ECO:0000256" key="2">
    <source>
        <dbReference type="ARBA" id="ARBA00022553"/>
    </source>
</evidence>
<dbReference type="InterPro" id="IPR011993">
    <property type="entry name" value="PH-like_dom_sf"/>
</dbReference>
<dbReference type="EMBL" id="JADGIZ020000032">
    <property type="protein sequence ID" value="KAL2914535.1"/>
    <property type="molecule type" value="Genomic_DNA"/>
</dbReference>
<organism evidence="5 6">
    <name type="scientific">Polyrhizophydium stewartii</name>
    <dbReference type="NCBI Taxonomy" id="2732419"/>
    <lineage>
        <taxon>Eukaryota</taxon>
        <taxon>Fungi</taxon>
        <taxon>Fungi incertae sedis</taxon>
        <taxon>Chytridiomycota</taxon>
        <taxon>Chytridiomycota incertae sedis</taxon>
        <taxon>Chytridiomycetes</taxon>
        <taxon>Rhizophydiales</taxon>
        <taxon>Rhizophydiales incertae sedis</taxon>
        <taxon>Polyrhizophydium</taxon>
    </lineage>
</organism>
<feature type="compositionally biased region" description="Low complexity" evidence="3">
    <location>
        <begin position="1379"/>
        <end position="1399"/>
    </location>
</feature>
<dbReference type="CDD" id="cd05392">
    <property type="entry name" value="RasGAP_Neurofibromin_like"/>
    <property type="match status" value="1"/>
</dbReference>
<feature type="region of interest" description="Disordered" evidence="3">
    <location>
        <begin position="945"/>
        <end position="982"/>
    </location>
</feature>
<reference evidence="5 6" key="1">
    <citation type="submission" date="2023-09" db="EMBL/GenBank/DDBJ databases">
        <title>Pangenome analysis of Batrachochytrium dendrobatidis and related Chytrids.</title>
        <authorList>
            <person name="Yacoub M.N."/>
            <person name="Stajich J.E."/>
            <person name="James T.Y."/>
        </authorList>
    </citation>
    <scope>NUCLEOTIDE SEQUENCE [LARGE SCALE GENOMIC DNA]</scope>
    <source>
        <strain evidence="5 6">JEL0888</strain>
    </source>
</reference>
<dbReference type="Pfam" id="PF13716">
    <property type="entry name" value="CRAL_TRIO_2"/>
    <property type="match status" value="1"/>
</dbReference>
<dbReference type="PANTHER" id="PTHR10194">
    <property type="entry name" value="RAS GTPASE-ACTIVATING PROTEINS"/>
    <property type="match status" value="1"/>
</dbReference>
<dbReference type="SUPFAM" id="SSF52087">
    <property type="entry name" value="CRAL/TRIO domain"/>
    <property type="match status" value="1"/>
</dbReference>
<dbReference type="InterPro" id="IPR008936">
    <property type="entry name" value="Rho_GTPase_activation_prot"/>
</dbReference>
<feature type="region of interest" description="Disordered" evidence="3">
    <location>
        <begin position="987"/>
        <end position="1006"/>
    </location>
</feature>
<dbReference type="Gene3D" id="1.10.506.10">
    <property type="entry name" value="GTPase Activation - p120gap, domain 1"/>
    <property type="match status" value="2"/>
</dbReference>
<dbReference type="CDD" id="cd00170">
    <property type="entry name" value="SEC14"/>
    <property type="match status" value="1"/>
</dbReference>
<dbReference type="Proteomes" id="UP001527925">
    <property type="component" value="Unassembled WGS sequence"/>
</dbReference>
<evidence type="ECO:0000256" key="3">
    <source>
        <dbReference type="SAM" id="MobiDB-lite"/>
    </source>
</evidence>
<dbReference type="SUPFAM" id="SSF48371">
    <property type="entry name" value="ARM repeat"/>
    <property type="match status" value="2"/>
</dbReference>
<dbReference type="SUPFAM" id="SSF48350">
    <property type="entry name" value="GTPase activation domain, GAP"/>
    <property type="match status" value="1"/>
</dbReference>
<feature type="domain" description="Ras-GAP" evidence="4">
    <location>
        <begin position="1590"/>
        <end position="1784"/>
    </location>
</feature>
<sequence>MATPPPPPADGDRDAAAADLPVSSGLSIAFLATDAIFVQNLAWVHELSPWRLQDIVHGLLATLETISKSEEHASASNNAALAQAAAQSHLIVLRLLANCLARFWHHHRQTAFKARREARGGASFAVISPPGHDKLRSNVARGVPDHSPPADSVDMLIDPPKLEDAVASQLLAQALRFFFTPTNNINLDTFSHSSPSPNSQFNNMEAMPSEKFAFLPTGASIATFYKSFLGPATREAISDAILSIANLDAETLDFELEFTASIIIYYLSASNWPIVLARIKAKIASFYQQAPSTGIMSHISSNHEGPDMDLAELRMIECCHLDSLRLSSTLSEITPHLKVFSKKATAVAVVAMRKAIWNWIEAFPLEFSATCQSKKNLEGHPEVLFDFLHISADSARKRSLYWPTQAMLLLLSAEDLFMYTNTGASGPSVAKKIQFLESLKKSLKTKNYDTAVLCYSDLCKAATFVNKTDGASLRILISSFETELKEKLFDPARPVVLSPDDDTAAMDEQLLSECLASLFKLNPLNTLRNVLPVLIEPGVPPLYRVLFIKCCANLVGDPSPLPWNPPIDVALADYIRHLFIEYVSREKPIEAKGKKVILRIRRNRRLRQIMAEESERSEIILNALSCWAASPTLAIVRDSTTISTDELLSLLQAVTVCLVDPLESTRAAAARMLMRVFDPLFVPHWDGCRPDWRADEDSIHPSEASMRTVWRVSSAVLLSIARLLLDLHAVPEVDADIVKDVVTLLCDLLYSRNAFLRMRSAAISPLTGSNIQERFAASVSLEISLLFLVCSPNQDVSRIATVCFQRLVEEADITGEAADLFAAVSNESSSTLSTWLAASGTSMTDLAGSVGSSRPPHGPSLAAMPAFPIVHNMAVYRELALLFEGSNAAEGALVMSNKAQQKVLRKALQLTERPTPGNLGAWEEVYRRWRILSHNMLKTPAPAGPVIIPGLTGPGDKMLPPKLDDDEEPQQQQQQQQKTGRFMRHKLATSGRHNPSPSASTANISQPAKISSDGIFGLGEDQAEWHNYTGFLCALGNVCLLASQLAAQPIPPTPPSSLSAATGAAAGQAINGTPTASSASASSGAGMTQTQSGPNTPTLERQNKQPQVQRALSINEKVRTSNLGLPASSDDFTQSQGSGNSQDPTAASTVETLAAVNWNSAVGAQLAASYGRARQTVERFVRELVELMTNESPVVRDAVRELLASEASGGLYGMLFVSFEKTFTSVFATGADDVCSDRNVLTFETILSVTRAVLDRADELYYNPARPSESTSLSAAVQLAPYSIDFAWIVLYLTRFINRLAVVPAHAQLAQRSKIRLCQLLELLMQKREIVGVKQDVLFRNRMVQILLEWNSEFGLKPSSDPHGSQLFLQQQSQSQTAMSSAAQQQTQQQSQSQQGSGADAVSAKATAELDEITMRVMVILLDSLPLMPVSELDGVLAEVPDDEDNNNKSRLFSTNLTFFLKVLQTCKMVETVESSRQQTPELRALMNRSKESTQHLALLKDNTIKALSNLISANIKAGLKYSLSIAYHEDPRTRAAFMHVLANLLEGGSVSGLLNGDWQDSKYTKLLELLTDDDLAVVLTLCDVSSSNDIDDIATALLSIFEKCGKASRLISVVIEDEINHTDMASGIFRRNSIATKLLTLYARSEAQDFLHITLLPILRTLAEMNPPMPFEIDPTRLEPTDNIETNMGNLKSITQDFLLNIFGNVSHFPFKLRLICANVAEAVARKFPDAGLLGVGAFVFLRFICPAIVAPETHALVKQPISQRELRRGLILVTKVIQNLANKVLFGTKEGFMIGLNDLLDQNQASLTAFLREISAPVALDRTIDDPPISLQADELTLPLSQMHRFLENYIPKMERAIAGMPDGAPASNVSRFGTIGRGKLFSKNLTSTDFDVIVPRDTGSPGDATGTSTPPAAQAVPSAAQTLAAKRRAALDRLSIILVQLGPASNLPEPQAHRAAGHSRQLSSGAINVSGVGSGASRTNASRAFQDFMQRQATLPTKSTMAKLVRDQRIFYEAGVSLENRPVFYLITRKITPEALDMDMLIHVIFEMSQGQFGRPFDLVLDMTFVGAENEWSPDTLHTLEKIMPPEARQNLHTLFILHANSFFKTLMKHAPRLLHSRMAKRTVFAANVKELTEYIARDKLHLPKTTLNIYDHPLTSYSPAQVHLFKGSTIPVTLMISQDVLIVQMVKKQEIMGMQPPIVDIFRISDIRDVGVSQVDPRSSSSEAEFFVKFHDKSSASSSSASAMPVLYLSSSRRDTILQALRASIARFQLSRPPMTADERDVSPRDLPGTLLNIALLNLYSEEPSVRVASYDLLCAIVSGFGYNVGAHLHSTKGIAIPFNSYRFVIDISTTLAASETSLTFEVLNEGLLGYPKLNRELKMHMLEYLSPWLSNLAHYLRPADSIETALQIEEAKTKVTQLLATLTHLTLKEQDTFLVTQSKIWSVLAQQDVIVPAIIDMFIEAAMQLPFGAKETEVLANTVVTLAGHNGQIVAGTIMKSLRQAVASTAQNPRTSMVDHPAWRLIQVLLRFVLMLSFDNKLCLQLYLADLFHVLSLVAGLGVPIVRRTVHGIVLNTLQVLMTNTALNDVRISGLSIALDKLHSTKFTRLFGLSNIVVASSNSAAGASSAGASAGSAAADPSASGAPSPAAGIGAAGGSALLARRERFRDYSTPAFIFNNDTVQGESVRELHLSEIEFFISTLIDIITYGAANVEICSSWKTRWISLAARTAFEDNFTAQVRSFYAIGSLAKDGFDSDLLHQTLVALRSSLLRFEDNKPQLVQSVVSCLCASLHSAPSHEQIIVPMFWLAIGLIQVGYIPFFLSGLNLLQVVLRLVDENPALRGSHLMRALLSGRSLINDSALKLDHETLIYFGEFLSFSISASLLKGMSNVTLKKSTTAVLTTLMELSAGTSTESEANDFSRDTLGFLLALLPTTDNPDTLLNLAGVARTSGWDARPSASQLQPSSFRDLNFSALNSAWCDRLLDALSTGDPTVVALMLVMLQVMLEASEFEPEVLQIYRFLAALAERSPQAFSPIYPRLITRFSNILLTTKSALLSGLVHTIFQAMSRVPPSETVKPQEDLTDIVNRTGFVGLFSVLSPDQQLNKETKQRRVVTLCEVIEAIAKSGLF</sequence>
<dbReference type="InterPro" id="IPR016024">
    <property type="entry name" value="ARM-type_fold"/>
</dbReference>
<feature type="compositionally biased region" description="Polar residues" evidence="3">
    <location>
        <begin position="1130"/>
        <end position="1146"/>
    </location>
</feature>
<protein>
    <submittedName>
        <fullName evidence="5">Ras GTPase activating protein ira2</fullName>
    </submittedName>
</protein>
<dbReference type="PROSITE" id="PS50018">
    <property type="entry name" value="RAS_GTPASE_ACTIV_2"/>
    <property type="match status" value="1"/>
</dbReference>